<evidence type="ECO:0000259" key="11">
    <source>
        <dbReference type="Pfam" id="PF04313"/>
    </source>
</evidence>
<dbReference type="PANTHER" id="PTHR30195:SF15">
    <property type="entry name" value="TYPE I RESTRICTION ENZYME HINDI ENDONUCLEASE SUBUNIT"/>
    <property type="match status" value="1"/>
</dbReference>
<evidence type="ECO:0000256" key="7">
    <source>
        <dbReference type="ARBA" id="ARBA00022759"/>
    </source>
</evidence>
<keyword evidence="6" id="KW-0680">Restriction system</keyword>
<comment type="caution">
    <text evidence="12">The sequence shown here is derived from an EMBL/GenBank/DDBJ whole genome shotgun (WGS) entry which is preliminary data.</text>
</comment>
<keyword evidence="8" id="KW-0378">Hydrolase</keyword>
<evidence type="ECO:0000313" key="12">
    <source>
        <dbReference type="EMBL" id="ODS34346.1"/>
    </source>
</evidence>
<keyword evidence="9" id="KW-0067">ATP-binding</keyword>
<organism evidence="12 13">
    <name type="scientific">Candidatus Scalindua rubra</name>
    <dbReference type="NCBI Taxonomy" id="1872076"/>
    <lineage>
        <taxon>Bacteria</taxon>
        <taxon>Pseudomonadati</taxon>
        <taxon>Planctomycetota</taxon>
        <taxon>Candidatus Brocadiia</taxon>
        <taxon>Candidatus Brocadiales</taxon>
        <taxon>Candidatus Scalinduaceae</taxon>
        <taxon>Candidatus Scalindua</taxon>
    </lineage>
</organism>
<dbReference type="Gene3D" id="3.90.1570.50">
    <property type="match status" value="1"/>
</dbReference>
<comment type="similarity">
    <text evidence="2">Belongs to the HsdR family.</text>
</comment>
<dbReference type="AlphaFoldDB" id="A0A1E3XFC5"/>
<dbReference type="EC" id="3.1.21.3" evidence="3"/>
<comment type="catalytic activity">
    <reaction evidence="1">
        <text>Endonucleolytic cleavage of DNA to give random double-stranded fragments with terminal 5'-phosphates, ATP is simultaneously hydrolyzed.</text>
        <dbReference type="EC" id="3.1.21.3"/>
    </reaction>
</comment>
<name>A0A1E3XFC5_9BACT</name>
<keyword evidence="7" id="KW-0255">Endonuclease</keyword>
<evidence type="ECO:0000256" key="5">
    <source>
        <dbReference type="ARBA" id="ARBA00022741"/>
    </source>
</evidence>
<dbReference type="InterPro" id="IPR051268">
    <property type="entry name" value="Type-I_R_enzyme_R_subunit"/>
</dbReference>
<evidence type="ECO:0000256" key="9">
    <source>
        <dbReference type="ARBA" id="ARBA00022840"/>
    </source>
</evidence>
<dbReference type="Proteomes" id="UP000094056">
    <property type="component" value="Unassembled WGS sequence"/>
</dbReference>
<reference evidence="12 13" key="1">
    <citation type="submission" date="2016-07" db="EMBL/GenBank/DDBJ databases">
        <title>Draft genome of Scalindua rubra, obtained from a brine-seawater interface in the Red Sea, sheds light on salt adaptation in anammox bacteria.</title>
        <authorList>
            <person name="Speth D.R."/>
            <person name="Lagkouvardos I."/>
            <person name="Wang Y."/>
            <person name="Qian P.-Y."/>
            <person name="Dutilh B.E."/>
            <person name="Jetten M.S."/>
        </authorList>
    </citation>
    <scope>NUCLEOTIDE SEQUENCE [LARGE SCALE GENOMIC DNA]</scope>
    <source>
        <strain evidence="12">BSI-1</strain>
    </source>
</reference>
<accession>A0A1E3XFC5</accession>
<dbReference type="GO" id="GO:0009035">
    <property type="term" value="F:type I site-specific deoxyribonuclease activity"/>
    <property type="evidence" value="ECO:0007669"/>
    <property type="project" value="UniProtKB-EC"/>
</dbReference>
<evidence type="ECO:0000256" key="6">
    <source>
        <dbReference type="ARBA" id="ARBA00022747"/>
    </source>
</evidence>
<dbReference type="CDD" id="cd22332">
    <property type="entry name" value="HsdR_N"/>
    <property type="match status" value="1"/>
</dbReference>
<dbReference type="InterPro" id="IPR007409">
    <property type="entry name" value="Restrct_endonuc_type1_HsdR_N"/>
</dbReference>
<keyword evidence="5" id="KW-0547">Nucleotide-binding</keyword>
<evidence type="ECO:0000256" key="1">
    <source>
        <dbReference type="ARBA" id="ARBA00000851"/>
    </source>
</evidence>
<dbReference type="GO" id="GO:0005524">
    <property type="term" value="F:ATP binding"/>
    <property type="evidence" value="ECO:0007669"/>
    <property type="project" value="UniProtKB-KW"/>
</dbReference>
<evidence type="ECO:0000256" key="8">
    <source>
        <dbReference type="ARBA" id="ARBA00022801"/>
    </source>
</evidence>
<feature type="domain" description="Restriction endonuclease type I HsdR N-terminal" evidence="11">
    <location>
        <begin position="4"/>
        <end position="186"/>
    </location>
</feature>
<evidence type="ECO:0000256" key="10">
    <source>
        <dbReference type="ARBA" id="ARBA00023125"/>
    </source>
</evidence>
<dbReference type="Pfam" id="PF04313">
    <property type="entry name" value="HSDR_N"/>
    <property type="match status" value="1"/>
</dbReference>
<evidence type="ECO:0000256" key="3">
    <source>
        <dbReference type="ARBA" id="ARBA00012654"/>
    </source>
</evidence>
<protein>
    <recommendedName>
        <fullName evidence="3">type I site-specific deoxyribonuclease</fullName>
        <ecNumber evidence="3">3.1.21.3</ecNumber>
    </recommendedName>
</protein>
<gene>
    <name evidence="12" type="ORF">SCARUB_00477</name>
</gene>
<dbReference type="GO" id="GO:0003677">
    <property type="term" value="F:DNA binding"/>
    <property type="evidence" value="ECO:0007669"/>
    <property type="project" value="UniProtKB-KW"/>
</dbReference>
<dbReference type="GO" id="GO:0009307">
    <property type="term" value="P:DNA restriction-modification system"/>
    <property type="evidence" value="ECO:0007669"/>
    <property type="project" value="UniProtKB-KW"/>
</dbReference>
<evidence type="ECO:0000256" key="4">
    <source>
        <dbReference type="ARBA" id="ARBA00022722"/>
    </source>
</evidence>
<dbReference type="PATRIC" id="fig|1872076.5.peg.544"/>
<proteinExistence type="inferred from homology"/>
<keyword evidence="10" id="KW-0238">DNA-binding</keyword>
<evidence type="ECO:0000313" key="13">
    <source>
        <dbReference type="Proteomes" id="UP000094056"/>
    </source>
</evidence>
<keyword evidence="4" id="KW-0540">Nuclease</keyword>
<dbReference type="EMBL" id="MAYW01000008">
    <property type="protein sequence ID" value="ODS34346.1"/>
    <property type="molecule type" value="Genomic_DNA"/>
</dbReference>
<dbReference type="PANTHER" id="PTHR30195">
    <property type="entry name" value="TYPE I SITE-SPECIFIC DEOXYRIBONUCLEASE PROTEIN SUBUNIT M AND R"/>
    <property type="match status" value="1"/>
</dbReference>
<sequence>MKKFSESLIVEDYLIQKLTEKGWKFVPADNLERDSYKEPLLIPNLVRSLERVNKGVHISDEEKNKALNELMLTVTGIEGSKQILNFFKFGIPIKFEREKTVNYVQLFDFRKVENNDFIVTRQVNYDGRERIRTDLMLYVNGIPLVNIECKNPVSLSENWYNAYKQIKDYEKIVPELYKYVQIGIAAESCAKFFPIVPWQDEVKINEWKITPLSKGGTPPFIPPC</sequence>
<evidence type="ECO:0000256" key="2">
    <source>
        <dbReference type="ARBA" id="ARBA00008598"/>
    </source>
</evidence>